<feature type="transmembrane region" description="Helical" evidence="1">
    <location>
        <begin position="103"/>
        <end position="121"/>
    </location>
</feature>
<evidence type="ECO:0000313" key="3">
    <source>
        <dbReference type="Proteomes" id="UP000029080"/>
    </source>
</evidence>
<feature type="transmembrane region" description="Helical" evidence="1">
    <location>
        <begin position="28"/>
        <end position="49"/>
    </location>
</feature>
<gene>
    <name evidence="2" type="ORF">BITS_1705</name>
</gene>
<evidence type="ECO:0000313" key="2">
    <source>
        <dbReference type="EMBL" id="KFJ08402.1"/>
    </source>
</evidence>
<keyword evidence="1" id="KW-0812">Transmembrane</keyword>
<organism evidence="2 3">
    <name type="scientific">Bifidobacterium tsurumiense</name>
    <dbReference type="NCBI Taxonomy" id="356829"/>
    <lineage>
        <taxon>Bacteria</taxon>
        <taxon>Bacillati</taxon>
        <taxon>Actinomycetota</taxon>
        <taxon>Actinomycetes</taxon>
        <taxon>Bifidobacteriales</taxon>
        <taxon>Bifidobacteriaceae</taxon>
        <taxon>Bifidobacterium</taxon>
    </lineage>
</organism>
<name>A0A087EKV1_9BIFI</name>
<evidence type="ECO:0008006" key="4">
    <source>
        <dbReference type="Google" id="ProtNLM"/>
    </source>
</evidence>
<dbReference type="RefSeq" id="WP_026642704.1">
    <property type="nucleotide sequence ID" value="NZ_JGZU01000001.1"/>
</dbReference>
<sequence length="374" mass="41665">MNSEHTEQVPEQVNALGNETGRLGRLQLFITGMVPLGIIYAASAILWRSHHSADWMWGNLTVLLLMVVYAVVWSMLADKRAGIRKHPVRWIHVVLQVVNKNRWFARLGIILPVFVLVLSFVSDWLHWGGAVTWTLLSIASVLYLMYVVLVMFSTGYEALGLMLHAKERQLAQSRRETALLRREQELASRTHDTVTGALSSIALLAEQQQDEAKDDGGAHAWSVVNTTALQALDNLHQVIDILGNSTVQSGDEAEERLGLSNKTEWKMNDFILAVTDTAAKEDIELKKLGFHGKTTVRDTHTLTKTEKIDKSPVGAISGECADESEFATDITTVDGRVAEEVLKVLGEIYANIRFHADPDNEYHCEIGLLARMCV</sequence>
<dbReference type="STRING" id="356829.BITS_1705"/>
<accession>A0A087EKV1</accession>
<keyword evidence="1" id="KW-1133">Transmembrane helix</keyword>
<dbReference type="EMBL" id="JGZU01000001">
    <property type="protein sequence ID" value="KFJ08402.1"/>
    <property type="molecule type" value="Genomic_DNA"/>
</dbReference>
<protein>
    <recommendedName>
        <fullName evidence="4">Histidine kinase</fullName>
    </recommendedName>
</protein>
<reference evidence="2 3" key="1">
    <citation type="submission" date="2014-03" db="EMBL/GenBank/DDBJ databases">
        <title>Genomics of Bifidobacteria.</title>
        <authorList>
            <person name="Ventura M."/>
            <person name="Milani C."/>
            <person name="Lugli G.A."/>
        </authorList>
    </citation>
    <scope>NUCLEOTIDE SEQUENCE [LARGE SCALE GENOMIC DNA]</scope>
    <source>
        <strain evidence="2 3">JCM 13495</strain>
    </source>
</reference>
<keyword evidence="1" id="KW-0472">Membrane</keyword>
<dbReference type="Proteomes" id="UP000029080">
    <property type="component" value="Unassembled WGS sequence"/>
</dbReference>
<feature type="transmembrane region" description="Helical" evidence="1">
    <location>
        <begin position="141"/>
        <end position="165"/>
    </location>
</feature>
<keyword evidence="3" id="KW-1185">Reference proteome</keyword>
<feature type="transmembrane region" description="Helical" evidence="1">
    <location>
        <begin position="55"/>
        <end position="76"/>
    </location>
</feature>
<dbReference type="OrthoDB" id="3233926at2"/>
<dbReference type="AlphaFoldDB" id="A0A087EKV1"/>
<comment type="caution">
    <text evidence="2">The sequence shown here is derived from an EMBL/GenBank/DDBJ whole genome shotgun (WGS) entry which is preliminary data.</text>
</comment>
<evidence type="ECO:0000256" key="1">
    <source>
        <dbReference type="SAM" id="Phobius"/>
    </source>
</evidence>
<proteinExistence type="predicted"/>